<dbReference type="Proteomes" id="UP000323824">
    <property type="component" value="Chromosome"/>
</dbReference>
<name>A0A5C1Q816_9SPIO</name>
<reference evidence="1 2" key="2">
    <citation type="submission" date="2019-09" db="EMBL/GenBank/DDBJ databases">
        <title>Complete Genome Sequence and Methylome Analysis of free living Spirochaetas.</title>
        <authorList>
            <person name="Leshcheva N."/>
            <person name="Mikheeva N."/>
        </authorList>
    </citation>
    <scope>NUCLEOTIDE SEQUENCE [LARGE SCALE GENOMIC DNA]</scope>
    <source>
        <strain evidence="1 2">P</strain>
    </source>
</reference>
<dbReference type="RefSeq" id="WP_149566419.1">
    <property type="nucleotide sequence ID" value="NZ_CP035807.1"/>
</dbReference>
<evidence type="ECO:0000313" key="2">
    <source>
        <dbReference type="Proteomes" id="UP000323824"/>
    </source>
</evidence>
<organism evidence="1 2">
    <name type="scientific">Thiospirochaeta perfilievii</name>
    <dbReference type="NCBI Taxonomy" id="252967"/>
    <lineage>
        <taxon>Bacteria</taxon>
        <taxon>Pseudomonadati</taxon>
        <taxon>Spirochaetota</taxon>
        <taxon>Spirochaetia</taxon>
        <taxon>Spirochaetales</taxon>
        <taxon>Spirochaetaceae</taxon>
        <taxon>Thiospirochaeta</taxon>
    </lineage>
</organism>
<evidence type="ECO:0008006" key="3">
    <source>
        <dbReference type="Google" id="ProtNLM"/>
    </source>
</evidence>
<proteinExistence type="predicted"/>
<sequence length="255" mass="29890">MIKNISLSTSLSYKHNWDPIYSIEITKKLDLDYIQIFLGDNFFIDDQLGKNINHSYTNSLNFLLHAPTYLNRKALNPDLLHVVKSIKPQKSLVVFHHDYTAPIKDILDIVKTLNNHGITPLLENFYPLKCDILKCIEHYKEIILLFKRERLQLYPLLDIPRLFISWISSKIDPMYKTKELLTYIKFLNLPLYLHLIDTSDSDQNRSSWTSLGSGIIPYNELFDFIEELGLDIQIAVLEYEEEDHLNNSINYLNSL</sequence>
<gene>
    <name evidence="1" type="ORF">EW093_00055</name>
</gene>
<reference evidence="1 2" key="1">
    <citation type="submission" date="2019-02" db="EMBL/GenBank/DDBJ databases">
        <authorList>
            <person name="Fomenkov A."/>
            <person name="Dubinina G."/>
            <person name="Grabovich M."/>
            <person name="Vincze T."/>
            <person name="Roberts R.J."/>
        </authorList>
    </citation>
    <scope>NUCLEOTIDE SEQUENCE [LARGE SCALE GENOMIC DNA]</scope>
    <source>
        <strain evidence="1 2">P</strain>
    </source>
</reference>
<dbReference type="AlphaFoldDB" id="A0A5C1Q816"/>
<keyword evidence="2" id="KW-1185">Reference proteome</keyword>
<accession>A0A5C1Q816</accession>
<evidence type="ECO:0000313" key="1">
    <source>
        <dbReference type="EMBL" id="QEN03159.1"/>
    </source>
</evidence>
<dbReference type="Gene3D" id="3.20.20.150">
    <property type="entry name" value="Divalent-metal-dependent TIM barrel enzymes"/>
    <property type="match status" value="1"/>
</dbReference>
<dbReference type="KEGG" id="sper:EW093_00055"/>
<dbReference type="EMBL" id="CP035807">
    <property type="protein sequence ID" value="QEN03159.1"/>
    <property type="molecule type" value="Genomic_DNA"/>
</dbReference>
<protein>
    <recommendedName>
        <fullName evidence="3">Sugar phosphate isomerase/epimerase</fullName>
    </recommendedName>
</protein>
<dbReference type="InterPro" id="IPR036237">
    <property type="entry name" value="Xyl_isomerase-like_sf"/>
</dbReference>
<dbReference type="SUPFAM" id="SSF51658">
    <property type="entry name" value="Xylose isomerase-like"/>
    <property type="match status" value="1"/>
</dbReference>